<gene>
    <name evidence="4" type="ORF">CAPTEDRAFT_100987</name>
</gene>
<feature type="region of interest" description="Disordered" evidence="2">
    <location>
        <begin position="1"/>
        <end position="27"/>
    </location>
</feature>
<dbReference type="InterPro" id="IPR051017">
    <property type="entry name" value="Aldolase-II_Adducin_sf"/>
</dbReference>
<feature type="compositionally biased region" description="Basic and acidic residues" evidence="2">
    <location>
        <begin position="575"/>
        <end position="589"/>
    </location>
</feature>
<dbReference type="HOGENOM" id="CLU_006033_9_2_1"/>
<reference evidence="4 6" key="2">
    <citation type="journal article" date="2013" name="Nature">
        <title>Insights into bilaterian evolution from three spiralian genomes.</title>
        <authorList>
            <person name="Simakov O."/>
            <person name="Marletaz F."/>
            <person name="Cho S.J."/>
            <person name="Edsinger-Gonzales E."/>
            <person name="Havlak P."/>
            <person name="Hellsten U."/>
            <person name="Kuo D.H."/>
            <person name="Larsson T."/>
            <person name="Lv J."/>
            <person name="Arendt D."/>
            <person name="Savage R."/>
            <person name="Osoegawa K."/>
            <person name="de Jong P."/>
            <person name="Grimwood J."/>
            <person name="Chapman J.A."/>
            <person name="Shapiro H."/>
            <person name="Aerts A."/>
            <person name="Otillar R.P."/>
            <person name="Terry A.Y."/>
            <person name="Boore J.L."/>
            <person name="Grigoriev I.V."/>
            <person name="Lindberg D.R."/>
            <person name="Seaver E.C."/>
            <person name="Weisblat D.A."/>
            <person name="Putnam N.H."/>
            <person name="Rokhsar D.S."/>
        </authorList>
    </citation>
    <scope>NUCLEOTIDE SEQUENCE</scope>
    <source>
        <strain evidence="4 6">I ESC-2004</strain>
    </source>
</reference>
<name>R7TJS5_CAPTE</name>
<dbReference type="Gene3D" id="3.40.225.10">
    <property type="entry name" value="Class II aldolase/adducin N-terminal domain"/>
    <property type="match status" value="1"/>
</dbReference>
<comment type="similarity">
    <text evidence="1">Belongs to the aldolase class II family. Adducin subfamily.</text>
</comment>
<feature type="region of interest" description="Disordered" evidence="2">
    <location>
        <begin position="573"/>
        <end position="598"/>
    </location>
</feature>
<dbReference type="GO" id="GO:0005886">
    <property type="term" value="C:plasma membrane"/>
    <property type="evidence" value="ECO:0007669"/>
    <property type="project" value="UniProtKB-SubCell"/>
</dbReference>
<dbReference type="FunCoup" id="R7TJS5">
    <property type="interactions" value="492"/>
</dbReference>
<dbReference type="EnsemblMetazoa" id="CapteT100987">
    <property type="protein sequence ID" value="CapteP100987"/>
    <property type="gene ID" value="CapteG100987"/>
</dbReference>
<dbReference type="SMART" id="SM01007">
    <property type="entry name" value="Aldolase_II"/>
    <property type="match status" value="1"/>
</dbReference>
<reference evidence="6" key="1">
    <citation type="submission" date="2012-12" db="EMBL/GenBank/DDBJ databases">
        <authorList>
            <person name="Hellsten U."/>
            <person name="Grimwood J."/>
            <person name="Chapman J.A."/>
            <person name="Shapiro H."/>
            <person name="Aerts A."/>
            <person name="Otillar R.P."/>
            <person name="Terry A.Y."/>
            <person name="Boore J.L."/>
            <person name="Simakov O."/>
            <person name="Marletaz F."/>
            <person name="Cho S.-J."/>
            <person name="Edsinger-Gonzales E."/>
            <person name="Havlak P."/>
            <person name="Kuo D.-H."/>
            <person name="Larsson T."/>
            <person name="Lv J."/>
            <person name="Arendt D."/>
            <person name="Savage R."/>
            <person name="Osoegawa K."/>
            <person name="de Jong P."/>
            <person name="Lindberg D.R."/>
            <person name="Seaver E.C."/>
            <person name="Weisblat D.A."/>
            <person name="Putnam N.H."/>
            <person name="Grigoriev I.V."/>
            <person name="Rokhsar D.S."/>
        </authorList>
    </citation>
    <scope>NUCLEOTIDE SEQUENCE</scope>
    <source>
        <strain evidence="6">I ESC-2004</strain>
    </source>
</reference>
<feature type="domain" description="Class II aldolase/adducin N-terminal" evidence="3">
    <location>
        <begin position="130"/>
        <end position="312"/>
    </location>
</feature>
<dbReference type="Pfam" id="PF00596">
    <property type="entry name" value="Aldolase_II"/>
    <property type="match status" value="1"/>
</dbReference>
<dbReference type="OrthoDB" id="3238794at2759"/>
<dbReference type="InterPro" id="IPR036409">
    <property type="entry name" value="Aldolase_II/adducin_N_sf"/>
</dbReference>
<accession>R7TJS5</accession>
<dbReference type="STRING" id="283909.R7TJS5"/>
<dbReference type="SUPFAM" id="SSF53639">
    <property type="entry name" value="AraD/HMP-PK domain-like"/>
    <property type="match status" value="1"/>
</dbReference>
<reference evidence="5" key="3">
    <citation type="submission" date="2015-06" db="UniProtKB">
        <authorList>
            <consortium name="EnsemblMetazoa"/>
        </authorList>
    </citation>
    <scope>IDENTIFICATION</scope>
</reference>
<dbReference type="EMBL" id="KB309554">
    <property type="protein sequence ID" value="ELT93964.1"/>
    <property type="molecule type" value="Genomic_DNA"/>
</dbReference>
<evidence type="ECO:0000256" key="1">
    <source>
        <dbReference type="ARBA" id="ARBA00006274"/>
    </source>
</evidence>
<dbReference type="OMA" id="LEWESWM"/>
<keyword evidence="6" id="KW-1185">Reference proteome</keyword>
<protein>
    <recommendedName>
        <fullName evidence="3">Class II aldolase/adducin N-terminal domain-containing protein</fullName>
    </recommendedName>
</protein>
<dbReference type="InterPro" id="IPR001303">
    <property type="entry name" value="Aldolase_II/adducin_N"/>
</dbReference>
<evidence type="ECO:0000259" key="3">
    <source>
        <dbReference type="SMART" id="SM01007"/>
    </source>
</evidence>
<evidence type="ECO:0000256" key="2">
    <source>
        <dbReference type="SAM" id="MobiDB-lite"/>
    </source>
</evidence>
<proteinExistence type="inferred from homology"/>
<dbReference type="GO" id="GO:0014069">
    <property type="term" value="C:postsynaptic density"/>
    <property type="evidence" value="ECO:0007669"/>
    <property type="project" value="TreeGrafter"/>
</dbReference>
<organism evidence="4">
    <name type="scientific">Capitella teleta</name>
    <name type="common">Polychaete worm</name>
    <dbReference type="NCBI Taxonomy" id="283909"/>
    <lineage>
        <taxon>Eukaryota</taxon>
        <taxon>Metazoa</taxon>
        <taxon>Spiralia</taxon>
        <taxon>Lophotrochozoa</taxon>
        <taxon>Annelida</taxon>
        <taxon>Polychaeta</taxon>
        <taxon>Sedentaria</taxon>
        <taxon>Scolecida</taxon>
        <taxon>Capitellidae</taxon>
        <taxon>Capitella</taxon>
    </lineage>
</organism>
<dbReference type="PANTHER" id="PTHR10672:SF3">
    <property type="entry name" value="PROTEIN HU-LI TAI SHAO"/>
    <property type="match status" value="1"/>
</dbReference>
<evidence type="ECO:0000313" key="4">
    <source>
        <dbReference type="EMBL" id="ELT93964.1"/>
    </source>
</evidence>
<dbReference type="GO" id="GO:0051015">
    <property type="term" value="F:actin filament binding"/>
    <property type="evidence" value="ECO:0007669"/>
    <property type="project" value="TreeGrafter"/>
</dbReference>
<sequence>MTQEGAVNGVPPADGKYLEQMDPDDPEYVRQMRRPAEVKEDLEQMKDRSRVSQIIKSKAFREELEEIVHDQIKSGPHPASLLALQQISELLLPQSRGVDLVAAASSAIPISDIRGVDSLNYSKAEKLLRCKVACAYRLADIFGWTTNFNSYITTRISQDHEHFLLMPYGLLSPEVTASSLVKVNLQGDVLDPGSTTFGINRSAFGLHAAIHAARPDLKTLIHIKNSFAVAVSCMNQGLLPISQEALAVGEVSFYDYTGSVADTEETDKMTRCLGPSNRLLFLRNHGVIVGGDSIEDAFYLAKNLMTAIDIQLKTMPAGIDNIHMPSEETRKKAYEAANPPQPEKGSRKWRRGEIEFEAYMRHLDSAGYRTGHLYREPFMRRGERRDRTNSDVEIPPTATSTGQYYDDEFGYASPLKQHFDKQKKAFKSEWLNSPNAYKKEEFDETGTPHPKKITRWVPGAEGEAGTPAVKVENPNQFAPQGENPKELKEKYKAIRKEYYDDKITAGHQSKILEGMSWDEAQKIKEGHVNPSADTTIVVGAASKGIIQRDHQHNAVVYKTYYAPNPFDNMTEEEVERYKKEVEEGKHPPQEEQPASGTPSLRIGTLLWLWSSVVFT</sequence>
<evidence type="ECO:0000313" key="6">
    <source>
        <dbReference type="Proteomes" id="UP000014760"/>
    </source>
</evidence>
<evidence type="ECO:0000313" key="5">
    <source>
        <dbReference type="EnsemblMetazoa" id="CapteP100987"/>
    </source>
</evidence>
<feature type="region of interest" description="Disordered" evidence="2">
    <location>
        <begin position="384"/>
        <end position="405"/>
    </location>
</feature>
<dbReference type="PANTHER" id="PTHR10672">
    <property type="entry name" value="ADDUCIN"/>
    <property type="match status" value="1"/>
</dbReference>
<dbReference type="EMBL" id="AMQN01012503">
    <property type="status" value="NOT_ANNOTATED_CDS"/>
    <property type="molecule type" value="Genomic_DNA"/>
</dbReference>
<dbReference type="GO" id="GO:0005856">
    <property type="term" value="C:cytoskeleton"/>
    <property type="evidence" value="ECO:0007669"/>
    <property type="project" value="TreeGrafter"/>
</dbReference>
<dbReference type="Proteomes" id="UP000014760">
    <property type="component" value="Unassembled WGS sequence"/>
</dbReference>
<dbReference type="AlphaFoldDB" id="R7TJS5"/>